<dbReference type="GO" id="GO:0010181">
    <property type="term" value="F:FMN binding"/>
    <property type="evidence" value="ECO:0007669"/>
    <property type="project" value="UniProtKB-UniRule"/>
</dbReference>
<comment type="catalytic activity">
    <reaction evidence="7">
        <text>pyridoxine 5'-phosphate + O2 = pyridoxal 5'-phosphate + H2O2</text>
        <dbReference type="Rhea" id="RHEA:15149"/>
        <dbReference type="ChEBI" id="CHEBI:15379"/>
        <dbReference type="ChEBI" id="CHEBI:16240"/>
        <dbReference type="ChEBI" id="CHEBI:58589"/>
        <dbReference type="ChEBI" id="CHEBI:597326"/>
        <dbReference type="EC" id="1.4.3.5"/>
    </reaction>
</comment>
<dbReference type="EMBL" id="CADCUB010000055">
    <property type="protein sequence ID" value="CAA9320087.1"/>
    <property type="molecule type" value="Genomic_DNA"/>
</dbReference>
<name>A0A6J4L138_9ACTN</name>
<evidence type="ECO:0000256" key="5">
    <source>
        <dbReference type="ARBA" id="ARBA00023002"/>
    </source>
</evidence>
<dbReference type="PIRSF" id="PIRSF000190">
    <property type="entry name" value="Pyd_amn-ph_oxd"/>
    <property type="match status" value="1"/>
</dbReference>
<comment type="similarity">
    <text evidence="1 7">Belongs to the pyridoxamine 5'-phosphate oxidase family.</text>
</comment>
<dbReference type="HAMAP" id="MF_01629">
    <property type="entry name" value="PdxH"/>
    <property type="match status" value="1"/>
</dbReference>
<dbReference type="FunFam" id="2.30.110.10:FF:000020">
    <property type="entry name" value="PNPO isoform 11"/>
    <property type="match status" value="1"/>
</dbReference>
<reference evidence="12" key="1">
    <citation type="submission" date="2020-02" db="EMBL/GenBank/DDBJ databases">
        <authorList>
            <person name="Meier V. D."/>
        </authorList>
    </citation>
    <scope>NUCLEOTIDE SEQUENCE</scope>
    <source>
        <strain evidence="12">AVDCRST_MAG07</strain>
    </source>
</reference>
<feature type="binding site" evidence="7 8">
    <location>
        <position position="67"/>
    </location>
    <ligand>
        <name>substrate</name>
    </ligand>
</feature>
<dbReference type="AlphaFoldDB" id="A0A6J4L138"/>
<dbReference type="EC" id="1.4.3.5" evidence="7"/>
<dbReference type="NCBIfam" id="NF004231">
    <property type="entry name" value="PRK05679.1"/>
    <property type="match status" value="1"/>
</dbReference>
<feature type="binding site" evidence="7 9">
    <location>
        <position position="106"/>
    </location>
    <ligand>
        <name>FMN</name>
        <dbReference type="ChEBI" id="CHEBI:58210"/>
    </ligand>
</feature>
<dbReference type="PANTHER" id="PTHR10851:SF0">
    <property type="entry name" value="PYRIDOXINE-5'-PHOSPHATE OXIDASE"/>
    <property type="match status" value="1"/>
</dbReference>
<feature type="binding site" evidence="7 9">
    <location>
        <position position="186"/>
    </location>
    <ligand>
        <name>FMN</name>
        <dbReference type="ChEBI" id="CHEBI:58210"/>
    </ligand>
</feature>
<feature type="binding site" evidence="7 9">
    <location>
        <position position="84"/>
    </location>
    <ligand>
        <name>FMN</name>
        <dbReference type="ChEBI" id="CHEBI:58210"/>
    </ligand>
</feature>
<dbReference type="InterPro" id="IPR000659">
    <property type="entry name" value="Pyridox_Oxase"/>
</dbReference>
<keyword evidence="6 7" id="KW-0664">Pyridoxine biosynthesis</keyword>
<feature type="binding site" evidence="7 8">
    <location>
        <begin position="192"/>
        <end position="194"/>
    </location>
    <ligand>
        <name>substrate</name>
    </ligand>
</feature>
<keyword evidence="5 7" id="KW-0560">Oxidoreductase</keyword>
<dbReference type="Pfam" id="PF10590">
    <property type="entry name" value="PNP_phzG_C"/>
    <property type="match status" value="1"/>
</dbReference>
<feature type="binding site" evidence="7">
    <location>
        <begin position="77"/>
        <end position="78"/>
    </location>
    <ligand>
        <name>FMN</name>
        <dbReference type="ChEBI" id="CHEBI:58210"/>
    </ligand>
</feature>
<dbReference type="InterPro" id="IPR011576">
    <property type="entry name" value="Pyridox_Oxase_N"/>
</dbReference>
<sequence length="213" mass="24349">MERPRLVADLRRDYTRAGLSEQDLAPTWLEQFDRWFAQAADLTEPNAVVLATATPQGVPSARTVLLKAYDERGLVVFSNLGSRKGREALTNPVATLLFPWIDLERQVTVEGRVEQVPRSDTEAYFRSRPRGSQIGAWVSRQSSVLPGREVLERRRAELEERFAGAEVPVPDFWGGLRVVPSSVEFWQGRPSRLHDRLRYRRQDAVWIVERLAP</sequence>
<evidence type="ECO:0000256" key="1">
    <source>
        <dbReference type="ARBA" id="ARBA00007301"/>
    </source>
</evidence>
<evidence type="ECO:0000256" key="3">
    <source>
        <dbReference type="ARBA" id="ARBA00022630"/>
    </source>
</evidence>
<comment type="pathway">
    <text evidence="7">Cofactor metabolism; pyridoxal 5'-phosphate salvage; pyridoxal 5'-phosphate from pyridoxine 5'-phosphate: step 1/1.</text>
</comment>
<gene>
    <name evidence="7" type="primary">pdxH</name>
    <name evidence="12" type="ORF">AVDCRST_MAG07-1231</name>
</gene>
<accession>A0A6J4L138</accession>
<evidence type="ECO:0000259" key="10">
    <source>
        <dbReference type="Pfam" id="PF01243"/>
    </source>
</evidence>
<feature type="binding site" evidence="7 9">
    <location>
        <position position="83"/>
    </location>
    <ligand>
        <name>FMN</name>
        <dbReference type="ChEBI" id="CHEBI:58210"/>
    </ligand>
</feature>
<evidence type="ECO:0000256" key="4">
    <source>
        <dbReference type="ARBA" id="ARBA00022643"/>
    </source>
</evidence>
<dbReference type="Gene3D" id="2.30.110.10">
    <property type="entry name" value="Electron Transport, Fmn-binding Protein, Chain A"/>
    <property type="match status" value="1"/>
</dbReference>
<feature type="domain" description="Pyridoxine 5'-phosphate oxidase dimerisation C-terminal" evidence="11">
    <location>
        <begin position="173"/>
        <end position="213"/>
    </location>
</feature>
<feature type="binding site" evidence="7 8">
    <location>
        <position position="128"/>
    </location>
    <ligand>
        <name>substrate</name>
    </ligand>
</feature>
<proteinExistence type="inferred from homology"/>
<dbReference type="InterPro" id="IPR019576">
    <property type="entry name" value="Pyridoxamine_oxidase_dimer_C"/>
</dbReference>
<dbReference type="PANTHER" id="PTHR10851">
    <property type="entry name" value="PYRIDOXINE-5-PHOSPHATE OXIDASE"/>
    <property type="match status" value="1"/>
</dbReference>
<feature type="binding site" evidence="7 8">
    <location>
        <position position="124"/>
    </location>
    <ligand>
        <name>substrate</name>
    </ligand>
</feature>
<keyword evidence="4 7" id="KW-0288">FMN</keyword>
<dbReference type="PROSITE" id="PS01064">
    <property type="entry name" value="PYRIDOX_OXIDASE"/>
    <property type="match status" value="1"/>
</dbReference>
<feature type="domain" description="Pyridoxamine 5'-phosphate oxidase N-terminal" evidence="10">
    <location>
        <begin position="40"/>
        <end position="158"/>
    </location>
</feature>
<feature type="binding site" evidence="7 9">
    <location>
        <position position="196"/>
    </location>
    <ligand>
        <name>FMN</name>
        <dbReference type="ChEBI" id="CHEBI:58210"/>
    </ligand>
</feature>
<evidence type="ECO:0000313" key="12">
    <source>
        <dbReference type="EMBL" id="CAA9320087.1"/>
    </source>
</evidence>
<keyword evidence="3 7" id="KW-0285">Flavoprotein</keyword>
<comment type="subunit">
    <text evidence="2 7">Homodimer.</text>
</comment>
<feature type="binding site" evidence="7 8">
    <location>
        <position position="132"/>
    </location>
    <ligand>
        <name>substrate</name>
    </ligand>
</feature>
<evidence type="ECO:0000259" key="11">
    <source>
        <dbReference type="Pfam" id="PF10590"/>
    </source>
</evidence>
<evidence type="ECO:0000256" key="8">
    <source>
        <dbReference type="PIRSR" id="PIRSR000190-1"/>
    </source>
</evidence>
<feature type="binding site" evidence="7 9">
    <location>
        <begin position="62"/>
        <end position="67"/>
    </location>
    <ligand>
        <name>FMN</name>
        <dbReference type="ChEBI" id="CHEBI:58210"/>
    </ligand>
</feature>
<dbReference type="InterPro" id="IPR019740">
    <property type="entry name" value="Pyridox_Oxase_CS"/>
</dbReference>
<evidence type="ECO:0000256" key="6">
    <source>
        <dbReference type="ARBA" id="ARBA00023096"/>
    </source>
</evidence>
<dbReference type="SUPFAM" id="SSF50475">
    <property type="entry name" value="FMN-binding split barrel"/>
    <property type="match status" value="1"/>
</dbReference>
<comment type="function">
    <text evidence="7">Catalyzes the oxidation of either pyridoxine 5'-phosphate (PNP) or pyridoxamine 5'-phosphate (PMP) into pyridoxal 5'-phosphate (PLP).</text>
</comment>
<dbReference type="GO" id="GO:0008615">
    <property type="term" value="P:pyridoxine biosynthetic process"/>
    <property type="evidence" value="ECO:0007669"/>
    <property type="project" value="UniProtKB-UniRule"/>
</dbReference>
<evidence type="ECO:0000256" key="9">
    <source>
        <dbReference type="PIRSR" id="PIRSR000190-2"/>
    </source>
</evidence>
<feature type="binding site" evidence="8">
    <location>
        <begin position="11"/>
        <end position="14"/>
    </location>
    <ligand>
        <name>substrate</name>
    </ligand>
</feature>
<comment type="pathway">
    <text evidence="7">Cofactor metabolism; pyridoxal 5'-phosphate salvage; pyridoxal 5'-phosphate from pyridoxamine 5'-phosphate: step 1/1.</text>
</comment>
<dbReference type="Pfam" id="PF01243">
    <property type="entry name" value="PNPOx_N"/>
    <property type="match status" value="1"/>
</dbReference>
<dbReference type="InterPro" id="IPR012349">
    <property type="entry name" value="Split_barrel_FMN-bd"/>
</dbReference>
<comment type="cofactor">
    <cofactor evidence="7 9">
        <name>FMN</name>
        <dbReference type="ChEBI" id="CHEBI:58210"/>
    </cofactor>
    <text evidence="7 9">Binds 1 FMN per subunit.</text>
</comment>
<evidence type="ECO:0000256" key="7">
    <source>
        <dbReference type="HAMAP-Rule" id="MF_01629"/>
    </source>
</evidence>
<organism evidence="12">
    <name type="scientific">uncultured Frankineae bacterium</name>
    <dbReference type="NCBI Taxonomy" id="437475"/>
    <lineage>
        <taxon>Bacteria</taxon>
        <taxon>Bacillati</taxon>
        <taxon>Actinomycetota</taxon>
        <taxon>Actinomycetes</taxon>
        <taxon>Frankiales</taxon>
        <taxon>environmental samples</taxon>
    </lineage>
</organism>
<dbReference type="GO" id="GO:0004733">
    <property type="term" value="F:pyridoxamine phosphate oxidase activity"/>
    <property type="evidence" value="ECO:0007669"/>
    <property type="project" value="UniProtKB-UniRule"/>
</dbReference>
<dbReference type="NCBIfam" id="TIGR00558">
    <property type="entry name" value="pdxH"/>
    <property type="match status" value="1"/>
</dbReference>
<dbReference type="UniPathway" id="UPA01068">
    <property type="reaction ID" value="UER00304"/>
</dbReference>
<protein>
    <recommendedName>
        <fullName evidence="7">Pyridoxine/pyridoxamine 5'-phosphate oxidase</fullName>
        <ecNumber evidence="7">1.4.3.5</ecNumber>
    </recommendedName>
    <alternativeName>
        <fullName evidence="7">PNP/PMP oxidase</fullName>
        <shortName evidence="7">PNPOx</shortName>
    </alternativeName>
    <alternativeName>
        <fullName evidence="7">Pyridoxal 5'-phosphate synthase</fullName>
    </alternativeName>
</protein>
<feature type="binding site" evidence="7 9">
    <location>
        <begin position="141"/>
        <end position="142"/>
    </location>
    <ligand>
        <name>FMN</name>
        <dbReference type="ChEBI" id="CHEBI:58210"/>
    </ligand>
</feature>
<comment type="catalytic activity">
    <reaction evidence="7">
        <text>pyridoxamine 5'-phosphate + O2 + H2O = pyridoxal 5'-phosphate + H2O2 + NH4(+)</text>
        <dbReference type="Rhea" id="RHEA:15817"/>
        <dbReference type="ChEBI" id="CHEBI:15377"/>
        <dbReference type="ChEBI" id="CHEBI:15379"/>
        <dbReference type="ChEBI" id="CHEBI:16240"/>
        <dbReference type="ChEBI" id="CHEBI:28938"/>
        <dbReference type="ChEBI" id="CHEBI:58451"/>
        <dbReference type="ChEBI" id="CHEBI:597326"/>
        <dbReference type="EC" id="1.4.3.5"/>
    </reaction>
</comment>
<evidence type="ECO:0000256" key="2">
    <source>
        <dbReference type="ARBA" id="ARBA00011738"/>
    </source>
</evidence>